<comment type="caution">
    <text evidence="1">The sequence shown here is derived from an EMBL/GenBank/DDBJ whole genome shotgun (WGS) entry which is preliminary data.</text>
</comment>
<sequence length="781" mass="84859">MMEVERKRRLAAVVLALTIEDEEDLTGLALVVVVAAGEGRPAEKGAATSRYTLPGIGPAGARTARKGPLDSGYEPGFDGNVTRASRSRSECGFAGGFESSRRAFLATVGHWLGSGVDGVHWLPEATPGRGGSHNAVSPGLERSEDGSRIGARGSRTLGIARGLGIRSHVFVATSIVADEGAPVGLRFTMEMQCAIQFSKGGERVRWEYHNVSLARVPGYGFGIAVSGGRDNPHFVNGEPSIAISDVLRAGPAEGKLQINDRVISANGLPLENVDYATAVQVLRECGNSVNLVIRRRVVLPSSGLEPQTLRVTLTKAKKKDDYGIVLGCRIYVKEVSNKSVAEKDGGVQEGDVVLKINGSPAEGLTLKEARKLLEGSKERLQLVLRREGRSSGTQSGTDQTARWSSGHQFDANHKDASPNFVDVTGARPHWSNQNLYVQPPTRGDYRPPPPPERADEKNNLSRGQAGRNRGPLLDISLSQLDQPVGQPPSRDADGTPPRPPPPRVNEYGSRRDKFDEDPLARRGKAPACDPRYVSFQKEGGSVGIRLTGGNRVGIFVTAVQPGSPASLQGLQAGDKILKVNNLDTRGMTREEAVLLLLNLQDQVHLVAQYCRDEYDEIVASQKGDSFYIRTHFSYESGGKGELSFHVGEVFRVVDTLHNGTVGSWLVFRLGRNHQEIQKGVIPNRTRAEELSQAQQSQAKKEASAESSRGSFFKRRSARRAKALCKDHWEDVLCDGLSKFPAYERVTLKHPGFIRPVVLFGPMADVARDKLLRDYPDKYASP</sequence>
<accession>A0AC60QEW5</accession>
<dbReference type="Proteomes" id="UP000805193">
    <property type="component" value="Unassembled WGS sequence"/>
</dbReference>
<reference evidence="1 2" key="1">
    <citation type="journal article" date="2020" name="Cell">
        <title>Large-Scale Comparative Analyses of Tick Genomes Elucidate Their Genetic Diversity and Vector Capacities.</title>
        <authorList>
            <consortium name="Tick Genome and Microbiome Consortium (TIGMIC)"/>
            <person name="Jia N."/>
            <person name="Wang J."/>
            <person name="Shi W."/>
            <person name="Du L."/>
            <person name="Sun Y."/>
            <person name="Zhan W."/>
            <person name="Jiang J.F."/>
            <person name="Wang Q."/>
            <person name="Zhang B."/>
            <person name="Ji P."/>
            <person name="Bell-Sakyi L."/>
            <person name="Cui X.M."/>
            <person name="Yuan T.T."/>
            <person name="Jiang B.G."/>
            <person name="Yang W.F."/>
            <person name="Lam T.T."/>
            <person name="Chang Q.C."/>
            <person name="Ding S.J."/>
            <person name="Wang X.J."/>
            <person name="Zhu J.G."/>
            <person name="Ruan X.D."/>
            <person name="Zhao L."/>
            <person name="Wei J.T."/>
            <person name="Ye R.Z."/>
            <person name="Que T.C."/>
            <person name="Du C.H."/>
            <person name="Zhou Y.H."/>
            <person name="Cheng J.X."/>
            <person name="Dai P.F."/>
            <person name="Guo W.B."/>
            <person name="Han X.H."/>
            <person name="Huang E.J."/>
            <person name="Li L.F."/>
            <person name="Wei W."/>
            <person name="Gao Y.C."/>
            <person name="Liu J.Z."/>
            <person name="Shao H.Z."/>
            <person name="Wang X."/>
            <person name="Wang C.C."/>
            <person name="Yang T.C."/>
            <person name="Huo Q.B."/>
            <person name="Li W."/>
            <person name="Chen H.Y."/>
            <person name="Chen S.E."/>
            <person name="Zhou L.G."/>
            <person name="Ni X.B."/>
            <person name="Tian J.H."/>
            <person name="Sheng Y."/>
            <person name="Liu T."/>
            <person name="Pan Y.S."/>
            <person name="Xia L.Y."/>
            <person name="Li J."/>
            <person name="Zhao F."/>
            <person name="Cao W.C."/>
        </authorList>
    </citation>
    <scope>NUCLEOTIDE SEQUENCE [LARGE SCALE GENOMIC DNA]</scope>
    <source>
        <strain evidence="1">Iper-2018</strain>
    </source>
</reference>
<protein>
    <submittedName>
        <fullName evidence="1">Uncharacterized protein</fullName>
    </submittedName>
</protein>
<evidence type="ECO:0000313" key="1">
    <source>
        <dbReference type="EMBL" id="KAG0432375.1"/>
    </source>
</evidence>
<keyword evidence="2" id="KW-1185">Reference proteome</keyword>
<evidence type="ECO:0000313" key="2">
    <source>
        <dbReference type="Proteomes" id="UP000805193"/>
    </source>
</evidence>
<gene>
    <name evidence="1" type="ORF">HPB47_020893</name>
</gene>
<dbReference type="EMBL" id="JABSTQ010009158">
    <property type="protein sequence ID" value="KAG0432375.1"/>
    <property type="molecule type" value="Genomic_DNA"/>
</dbReference>
<name>A0AC60QEW5_IXOPE</name>
<feature type="non-terminal residue" evidence="1">
    <location>
        <position position="781"/>
    </location>
</feature>
<organism evidence="1 2">
    <name type="scientific">Ixodes persulcatus</name>
    <name type="common">Taiga tick</name>
    <dbReference type="NCBI Taxonomy" id="34615"/>
    <lineage>
        <taxon>Eukaryota</taxon>
        <taxon>Metazoa</taxon>
        <taxon>Ecdysozoa</taxon>
        <taxon>Arthropoda</taxon>
        <taxon>Chelicerata</taxon>
        <taxon>Arachnida</taxon>
        <taxon>Acari</taxon>
        <taxon>Parasitiformes</taxon>
        <taxon>Ixodida</taxon>
        <taxon>Ixodoidea</taxon>
        <taxon>Ixodidae</taxon>
        <taxon>Ixodinae</taxon>
        <taxon>Ixodes</taxon>
    </lineage>
</organism>
<proteinExistence type="predicted"/>